<sequence>MMFTYFKLFFIIFLLSKCQILCYYTNVKTIDWPDVLALSEVILAQQAGSAATATKSASPSSLSLASVSRGQFGGSDIDYYPTWSYLYLKPQRNIDEELKRLKAEPPRGLPNVMRYG</sequence>
<name>A0AAE2D3A6_SCHME</name>
<feature type="chain" id="PRO_5042196780" evidence="1">
    <location>
        <begin position="19"/>
        <end position="116"/>
    </location>
</feature>
<keyword evidence="1" id="KW-0732">Signal</keyword>
<dbReference type="AlphaFoldDB" id="A0AAE2D3A6"/>
<comment type="caution">
    <text evidence="2">The sequence shown here is derived from an EMBL/GenBank/DDBJ whole genome shotgun (WGS) entry which is preliminary data.</text>
</comment>
<organism evidence="2 3">
    <name type="scientific">Schistosoma mekongi</name>
    <name type="common">Parasitic worm</name>
    <dbReference type="NCBI Taxonomy" id="38744"/>
    <lineage>
        <taxon>Eukaryota</taxon>
        <taxon>Metazoa</taxon>
        <taxon>Spiralia</taxon>
        <taxon>Lophotrochozoa</taxon>
        <taxon>Platyhelminthes</taxon>
        <taxon>Trematoda</taxon>
        <taxon>Digenea</taxon>
        <taxon>Strigeidida</taxon>
        <taxon>Schistosomatoidea</taxon>
        <taxon>Schistosomatidae</taxon>
        <taxon>Schistosoma</taxon>
    </lineage>
</organism>
<reference evidence="2" key="2">
    <citation type="journal article" date="2023" name="Infect Dis Poverty">
        <title>Chromosome-scale genome of the human blood fluke Schistosoma mekongi and its implications for public health.</title>
        <authorList>
            <person name="Zhou M."/>
            <person name="Xu L."/>
            <person name="Xu D."/>
            <person name="Chen W."/>
            <person name="Khan J."/>
            <person name="Hu Y."/>
            <person name="Huang H."/>
            <person name="Wei H."/>
            <person name="Zhang Y."/>
            <person name="Chusongsang P."/>
            <person name="Tanasarnprasert K."/>
            <person name="Hu X."/>
            <person name="Limpanont Y."/>
            <person name="Lv Z."/>
        </authorList>
    </citation>
    <scope>NUCLEOTIDE SEQUENCE</scope>
    <source>
        <strain evidence="2">LV_2022a</strain>
    </source>
</reference>
<keyword evidence="3" id="KW-1185">Reference proteome</keyword>
<proteinExistence type="predicted"/>
<dbReference type="EMBL" id="JALJAT010000005">
    <property type="protein sequence ID" value="KAK4469554.1"/>
    <property type="molecule type" value="Genomic_DNA"/>
</dbReference>
<evidence type="ECO:0000313" key="2">
    <source>
        <dbReference type="EMBL" id="KAK4469554.1"/>
    </source>
</evidence>
<evidence type="ECO:0000313" key="3">
    <source>
        <dbReference type="Proteomes" id="UP001292079"/>
    </source>
</evidence>
<gene>
    <name evidence="2" type="ORF">MN116_007095</name>
</gene>
<dbReference type="Proteomes" id="UP001292079">
    <property type="component" value="Unassembled WGS sequence"/>
</dbReference>
<evidence type="ECO:0000256" key="1">
    <source>
        <dbReference type="SAM" id="SignalP"/>
    </source>
</evidence>
<reference evidence="2" key="1">
    <citation type="submission" date="2022-04" db="EMBL/GenBank/DDBJ databases">
        <authorList>
            <person name="Xu L."/>
            <person name="Lv Z."/>
        </authorList>
    </citation>
    <scope>NUCLEOTIDE SEQUENCE</scope>
    <source>
        <strain evidence="2">LV_2022a</strain>
    </source>
</reference>
<feature type="signal peptide" evidence="1">
    <location>
        <begin position="1"/>
        <end position="18"/>
    </location>
</feature>
<accession>A0AAE2D3A6</accession>
<protein>
    <submittedName>
        <fullName evidence="2">Uncharacterized protein</fullName>
    </submittedName>
</protein>